<protein>
    <submittedName>
        <fullName evidence="2">Uncharacterized protein</fullName>
    </submittedName>
</protein>
<dbReference type="EMBL" id="JAHZSS010000022">
    <property type="protein sequence ID" value="MBW8192397.1"/>
    <property type="molecule type" value="Genomic_DNA"/>
</dbReference>
<reference evidence="2" key="1">
    <citation type="submission" date="2021-07" db="EMBL/GenBank/DDBJ databases">
        <title>Neiella marina sp. nov., isolated from the intestinal content of sea cucumber Apostichopus japonicus.</title>
        <authorList>
            <person name="Bai X."/>
        </authorList>
    </citation>
    <scope>NUCLEOTIDE SEQUENCE</scope>
    <source>
        <strain evidence="2">126</strain>
    </source>
</reference>
<keyword evidence="1" id="KW-0732">Signal</keyword>
<proteinExistence type="predicted"/>
<evidence type="ECO:0000313" key="2">
    <source>
        <dbReference type="EMBL" id="MBW8192397.1"/>
    </source>
</evidence>
<accession>A0ABS7EL31</accession>
<dbReference type="Proteomes" id="UP001166251">
    <property type="component" value="Unassembled WGS sequence"/>
</dbReference>
<evidence type="ECO:0000256" key="1">
    <source>
        <dbReference type="SAM" id="SignalP"/>
    </source>
</evidence>
<comment type="caution">
    <text evidence="2">The sequence shown here is derived from an EMBL/GenBank/DDBJ whole genome shotgun (WGS) entry which is preliminary data.</text>
</comment>
<keyword evidence="3" id="KW-1185">Reference proteome</keyword>
<gene>
    <name evidence="2" type="ORF">K0504_15265</name>
</gene>
<evidence type="ECO:0000313" key="3">
    <source>
        <dbReference type="Proteomes" id="UP001166251"/>
    </source>
</evidence>
<dbReference type="RefSeq" id="WP_220105021.1">
    <property type="nucleotide sequence ID" value="NZ_JAHZSS010000022.1"/>
</dbReference>
<sequence length="273" mass="30730">MIKPMLTAAVVLISTQATSASLLEVELGTTIKQSFGIDSQGFADGQLNNCYQQSIEQTVALDEWLAEQVSVELEQLDEPIDEHQATAAHYQDALWNDGQLHQWSDKNQLVVCHFDFQPNETYQNPLQQAIQKKYQSAPVSQVGISFLKHNGRIVTFSAYQREPFAKDLASAKEQFASEWQDAQLVEGGLYYEFAHHRYCELTSTHSAHCSFDMKAKQQMLIEQQPELYAYLRELVGTLTIVELERLPATAAGSVTKATYREVNNAFNDCEAGK</sequence>
<feature type="chain" id="PRO_5046308333" evidence="1">
    <location>
        <begin position="20"/>
        <end position="273"/>
    </location>
</feature>
<organism evidence="2 3">
    <name type="scientific">Neiella holothuriorum</name>
    <dbReference type="NCBI Taxonomy" id="2870530"/>
    <lineage>
        <taxon>Bacteria</taxon>
        <taxon>Pseudomonadati</taxon>
        <taxon>Pseudomonadota</taxon>
        <taxon>Gammaproteobacteria</taxon>
        <taxon>Alteromonadales</taxon>
        <taxon>Echinimonadaceae</taxon>
        <taxon>Neiella</taxon>
    </lineage>
</organism>
<feature type="signal peptide" evidence="1">
    <location>
        <begin position="1"/>
        <end position="19"/>
    </location>
</feature>
<name>A0ABS7EL31_9GAMM</name>